<gene>
    <name evidence="2" type="ORF">JR316_004970</name>
</gene>
<organism evidence="2">
    <name type="scientific">Psilocybe cubensis</name>
    <name type="common">Psychedelic mushroom</name>
    <name type="synonym">Stropharia cubensis</name>
    <dbReference type="NCBI Taxonomy" id="181762"/>
    <lineage>
        <taxon>Eukaryota</taxon>
        <taxon>Fungi</taxon>
        <taxon>Dikarya</taxon>
        <taxon>Basidiomycota</taxon>
        <taxon>Agaricomycotina</taxon>
        <taxon>Agaricomycetes</taxon>
        <taxon>Agaricomycetidae</taxon>
        <taxon>Agaricales</taxon>
        <taxon>Agaricineae</taxon>
        <taxon>Strophariaceae</taxon>
        <taxon>Psilocybe</taxon>
    </lineage>
</organism>
<feature type="compositionally biased region" description="Polar residues" evidence="1">
    <location>
        <begin position="82"/>
        <end position="96"/>
    </location>
</feature>
<reference evidence="2" key="1">
    <citation type="submission" date="2021-02" db="EMBL/GenBank/DDBJ databases">
        <title>Psilocybe cubensis genome.</title>
        <authorList>
            <person name="Mckernan K.J."/>
            <person name="Crawford S."/>
            <person name="Trippe A."/>
            <person name="Kane L.T."/>
            <person name="Mclaughlin S."/>
        </authorList>
    </citation>
    <scope>NUCLEOTIDE SEQUENCE [LARGE SCALE GENOMIC DNA]</scope>
    <source>
        <strain evidence="2">MGC-MH-2018</strain>
    </source>
</reference>
<name>A0A8H7Y339_PSICU</name>
<evidence type="ECO:0000313" key="2">
    <source>
        <dbReference type="EMBL" id="KAG5170581.1"/>
    </source>
</evidence>
<feature type="region of interest" description="Disordered" evidence="1">
    <location>
        <begin position="67"/>
        <end position="96"/>
    </location>
</feature>
<accession>A0A8H7Y339</accession>
<proteinExistence type="predicted"/>
<dbReference type="EMBL" id="JAFIQS010000004">
    <property type="protein sequence ID" value="KAG5170581.1"/>
    <property type="molecule type" value="Genomic_DNA"/>
</dbReference>
<comment type="caution">
    <text evidence="2">The sequence shown here is derived from an EMBL/GenBank/DDBJ whole genome shotgun (WGS) entry which is preliminary data.</text>
</comment>
<protein>
    <submittedName>
        <fullName evidence="2">Uncharacterized protein</fullName>
    </submittedName>
</protein>
<sequence length="305" mass="33587">MPTRSTISATTGIRRGDFTVPGVSTPMIDADMSAKMLAFTTEVDADYLNSPAFGRFVERSLRAEGQNVNATECNTEDDEDTSSIASDISGEQTKGSTRPTIHVNLVSRNKKTEISMWHTVPSCPNPEESFCFDSQYNPLFQDEKPGTHGNHCIVFSVDIQSAKSATGMGNANVIFSDIDKPETEFRAKLYHLNNEGSNDVDHRQPTDDDITRYAFESIVVDAHTALEGKCNESGHQNSVLRKKIPEDFGGENVPRLQDSSTRCYDCVDSRSEAVSSLHKKDIRKRRATGGFFLKSPETGSFIAIG</sequence>
<dbReference type="AlphaFoldDB" id="A0A8H7Y339"/>
<evidence type="ECO:0000256" key="1">
    <source>
        <dbReference type="SAM" id="MobiDB-lite"/>
    </source>
</evidence>